<dbReference type="InterPro" id="IPR001173">
    <property type="entry name" value="Glyco_trans_2-like"/>
</dbReference>
<dbReference type="GO" id="GO:0016740">
    <property type="term" value="F:transferase activity"/>
    <property type="evidence" value="ECO:0007669"/>
    <property type="project" value="UniProtKB-KW"/>
</dbReference>
<dbReference type="RefSeq" id="WP_072789734.1">
    <property type="nucleotide sequence ID" value="NZ_FQUL01000012.1"/>
</dbReference>
<dbReference type="Pfam" id="PF00535">
    <property type="entry name" value="Glycos_transf_2"/>
    <property type="match status" value="1"/>
</dbReference>
<dbReference type="AlphaFoldDB" id="A0A1M4UV13"/>
<dbReference type="InterPro" id="IPR029044">
    <property type="entry name" value="Nucleotide-diphossugar_trans"/>
</dbReference>
<dbReference type="PANTHER" id="PTHR48090">
    <property type="entry name" value="UNDECAPRENYL-PHOSPHATE 4-DEOXY-4-FORMAMIDO-L-ARABINOSE TRANSFERASE-RELATED"/>
    <property type="match status" value="1"/>
</dbReference>
<dbReference type="OrthoDB" id="9797391at2"/>
<keyword evidence="4" id="KW-1185">Reference proteome</keyword>
<dbReference type="InterPro" id="IPR050256">
    <property type="entry name" value="Glycosyltransferase_2"/>
</dbReference>
<keyword evidence="3" id="KW-0808">Transferase</keyword>
<evidence type="ECO:0000256" key="1">
    <source>
        <dbReference type="ARBA" id="ARBA00006739"/>
    </source>
</evidence>
<dbReference type="Gene3D" id="3.90.550.10">
    <property type="entry name" value="Spore Coat Polysaccharide Biosynthesis Protein SpsA, Chain A"/>
    <property type="match status" value="1"/>
</dbReference>
<dbReference type="STRING" id="1121881.SAMN02745225_01101"/>
<sequence length="254" mass="28417">MESVAKLTEIRGKRERQTPVVSLVMPFYNPGPSLLPTVKETISVVSDLALPFEIIAVCDGSTDGSDRELDSITDERFKLIRRTSNSGKGSAIRDGFALAKGDYVGFMDADGDIDPKVLPIYLDILVDRDCDVLIGSKHHPDSKVSYPKLRRLYSFAYQRLVRGLFGISVTDTQVGLKFVKRSLYSSVAPSLKETGFVFDLELLLALDQLDQGVKIVEAPVWIRPRVSSTIDLRAVAGIAKDTYRVYRRRRYIVR</sequence>
<dbReference type="Proteomes" id="UP000184295">
    <property type="component" value="Unassembled WGS sequence"/>
</dbReference>
<comment type="similarity">
    <text evidence="1">Belongs to the glycosyltransferase 2 family.</text>
</comment>
<dbReference type="CDD" id="cd04179">
    <property type="entry name" value="DPM_DPG-synthase_like"/>
    <property type="match status" value="1"/>
</dbReference>
<accession>A0A1M4UV13</accession>
<evidence type="ECO:0000259" key="2">
    <source>
        <dbReference type="Pfam" id="PF00535"/>
    </source>
</evidence>
<protein>
    <submittedName>
        <fullName evidence="3">Glycosyl transferase family 2</fullName>
    </submittedName>
</protein>
<feature type="domain" description="Glycosyltransferase 2-like" evidence="2">
    <location>
        <begin position="22"/>
        <end position="183"/>
    </location>
</feature>
<dbReference type="EMBL" id="FQUL01000012">
    <property type="protein sequence ID" value="SHE60440.1"/>
    <property type="molecule type" value="Genomic_DNA"/>
</dbReference>
<reference evidence="4" key="1">
    <citation type="submission" date="2016-11" db="EMBL/GenBank/DDBJ databases">
        <authorList>
            <person name="Varghese N."/>
            <person name="Submissions S."/>
        </authorList>
    </citation>
    <scope>NUCLEOTIDE SEQUENCE [LARGE SCALE GENOMIC DNA]</scope>
    <source>
        <strain evidence="4">DSM 19514</strain>
    </source>
</reference>
<evidence type="ECO:0000313" key="3">
    <source>
        <dbReference type="EMBL" id="SHE60440.1"/>
    </source>
</evidence>
<dbReference type="SUPFAM" id="SSF53448">
    <property type="entry name" value="Nucleotide-diphospho-sugar transferases"/>
    <property type="match status" value="1"/>
</dbReference>
<organism evidence="3 4">
    <name type="scientific">Ferrithrix thermotolerans DSM 19514</name>
    <dbReference type="NCBI Taxonomy" id="1121881"/>
    <lineage>
        <taxon>Bacteria</taxon>
        <taxon>Bacillati</taxon>
        <taxon>Actinomycetota</taxon>
        <taxon>Acidimicrobiia</taxon>
        <taxon>Acidimicrobiales</taxon>
        <taxon>Acidimicrobiaceae</taxon>
        <taxon>Ferrithrix</taxon>
    </lineage>
</organism>
<proteinExistence type="inferred from homology"/>
<name>A0A1M4UV13_9ACTN</name>
<evidence type="ECO:0000313" key="4">
    <source>
        <dbReference type="Proteomes" id="UP000184295"/>
    </source>
</evidence>
<gene>
    <name evidence="3" type="ORF">SAMN02745225_01101</name>
</gene>